<protein>
    <submittedName>
        <fullName evidence="3">PhzF family phenazine biosynthesis protein</fullName>
    </submittedName>
</protein>
<dbReference type="NCBIfam" id="TIGR00654">
    <property type="entry name" value="PhzF_family"/>
    <property type="match status" value="1"/>
</dbReference>
<name>A0A2T2YIA4_9BACT</name>
<comment type="caution">
    <text evidence="3">The sequence shown here is derived from an EMBL/GenBank/DDBJ whole genome shotgun (WGS) entry which is preliminary data.</text>
</comment>
<dbReference type="OrthoDB" id="9788221at2"/>
<reference evidence="3 4" key="1">
    <citation type="submission" date="2018-03" db="EMBL/GenBank/DDBJ databases">
        <title>Adhaeribacter sp. HMF7605 Genome sequencing and assembly.</title>
        <authorList>
            <person name="Kang H."/>
            <person name="Kang J."/>
            <person name="Cha I."/>
            <person name="Kim H."/>
            <person name="Joh K."/>
        </authorList>
    </citation>
    <scope>NUCLEOTIDE SEQUENCE [LARGE SCALE GENOMIC DNA]</scope>
    <source>
        <strain evidence="3 4">HMF7605</strain>
    </source>
</reference>
<evidence type="ECO:0000256" key="1">
    <source>
        <dbReference type="ARBA" id="ARBA00008270"/>
    </source>
</evidence>
<dbReference type="Pfam" id="PF02567">
    <property type="entry name" value="PhzC-PhzF"/>
    <property type="match status" value="1"/>
</dbReference>
<dbReference type="GO" id="GO:0005737">
    <property type="term" value="C:cytoplasm"/>
    <property type="evidence" value="ECO:0007669"/>
    <property type="project" value="TreeGrafter"/>
</dbReference>
<dbReference type="InterPro" id="IPR003719">
    <property type="entry name" value="Phenazine_PhzF-like"/>
</dbReference>
<accession>A0A2T2YIA4</accession>
<dbReference type="RefSeq" id="WP_106931399.1">
    <property type="nucleotide sequence ID" value="NZ_PYFT01000001.1"/>
</dbReference>
<dbReference type="SUPFAM" id="SSF54506">
    <property type="entry name" value="Diaminopimelate epimerase-like"/>
    <property type="match status" value="1"/>
</dbReference>
<dbReference type="PANTHER" id="PTHR13774">
    <property type="entry name" value="PHENAZINE BIOSYNTHESIS PROTEIN"/>
    <property type="match status" value="1"/>
</dbReference>
<comment type="similarity">
    <text evidence="1">Belongs to the PhzF family.</text>
</comment>
<proteinExistence type="inferred from homology"/>
<evidence type="ECO:0000313" key="3">
    <source>
        <dbReference type="EMBL" id="PSR55221.1"/>
    </source>
</evidence>
<dbReference type="PIRSF" id="PIRSF016184">
    <property type="entry name" value="PhzC_PhzF"/>
    <property type="match status" value="1"/>
</dbReference>
<dbReference type="EMBL" id="PYFT01000001">
    <property type="protein sequence ID" value="PSR55221.1"/>
    <property type="molecule type" value="Genomic_DNA"/>
</dbReference>
<keyword evidence="4" id="KW-1185">Reference proteome</keyword>
<dbReference type="AlphaFoldDB" id="A0A2T2YIA4"/>
<feature type="active site" evidence="2">
    <location>
        <position position="47"/>
    </location>
</feature>
<gene>
    <name evidence="3" type="ORF">AHMF7605_17755</name>
</gene>
<evidence type="ECO:0000256" key="2">
    <source>
        <dbReference type="PIRSR" id="PIRSR016184-1"/>
    </source>
</evidence>
<dbReference type="PANTHER" id="PTHR13774:SF32">
    <property type="entry name" value="ANTISENSE-ENHANCING SEQUENCE 1"/>
    <property type="match status" value="1"/>
</dbReference>
<evidence type="ECO:0000313" key="4">
    <source>
        <dbReference type="Proteomes" id="UP000240357"/>
    </source>
</evidence>
<dbReference type="Proteomes" id="UP000240357">
    <property type="component" value="Unassembled WGS sequence"/>
</dbReference>
<dbReference type="Gene3D" id="3.10.310.10">
    <property type="entry name" value="Diaminopimelate Epimerase, Chain A, domain 1"/>
    <property type="match status" value="2"/>
</dbReference>
<dbReference type="GO" id="GO:0016853">
    <property type="term" value="F:isomerase activity"/>
    <property type="evidence" value="ECO:0007669"/>
    <property type="project" value="TreeGrafter"/>
</dbReference>
<organism evidence="3 4">
    <name type="scientific">Adhaeribacter arboris</name>
    <dbReference type="NCBI Taxonomy" id="2072846"/>
    <lineage>
        <taxon>Bacteria</taxon>
        <taxon>Pseudomonadati</taxon>
        <taxon>Bacteroidota</taxon>
        <taxon>Cytophagia</taxon>
        <taxon>Cytophagales</taxon>
        <taxon>Hymenobacteraceae</taxon>
        <taxon>Adhaeribacter</taxon>
    </lineage>
</organism>
<sequence length="304" mass="33336">MKKLLYYLADVFTDEVFGGNQLAVFPVGEEVPEHLMQRIAKELNLSETTFVLPPVNPANDIKLRIFTPGKELPMAGHPTIGTAYVLLQQKLLLAEGRNQVIFEEGVGNIPVTFKQDGQDLGLITMSQPLPEFGQTVTDKQVLADLLSVEAEDIATELPAQVVSCGVPFFYVFLKNLAAVKKARLRTEVLEHQLNYIGTESVFLFSRETEQAEHSVHGRMFAPAFGIPEDPATGSACGPLGCYLVHYGLTPVETDTTETKIICEQGFEMGRPSLLYITIGHENNSITGVKVGGKSVLVGEGYFYL</sequence>